<gene>
    <name evidence="1" type="ORF">H4281_42415</name>
</gene>
<proteinExistence type="predicted"/>
<evidence type="ECO:0000313" key="1">
    <source>
        <dbReference type="EMBL" id="MBB1159840.1"/>
    </source>
</evidence>
<name>A0A7W3ZFU4_9PSEU</name>
<reference evidence="1 2" key="1">
    <citation type="submission" date="2020-08" db="EMBL/GenBank/DDBJ databases">
        <title>Amycolatopsis sp. nov. DR6-1 isolated from Dendrobium heterocarpum.</title>
        <authorList>
            <person name="Tedsree N."/>
            <person name="Kuncharoen N."/>
            <person name="Likhitwitayawuid K."/>
            <person name="Tanasupawat S."/>
        </authorList>
    </citation>
    <scope>NUCLEOTIDE SEQUENCE [LARGE SCALE GENOMIC DNA]</scope>
    <source>
        <strain evidence="1 2">DR6-1</strain>
    </source>
</reference>
<evidence type="ECO:0000313" key="2">
    <source>
        <dbReference type="Proteomes" id="UP000526734"/>
    </source>
</evidence>
<dbReference type="RefSeq" id="WP_182896492.1">
    <property type="nucleotide sequence ID" value="NZ_JACGZW010000023.1"/>
</dbReference>
<protein>
    <submittedName>
        <fullName evidence="1">Uncharacterized protein</fullName>
    </submittedName>
</protein>
<keyword evidence="2" id="KW-1185">Reference proteome</keyword>
<accession>A0A7W3ZFU4</accession>
<dbReference type="Proteomes" id="UP000526734">
    <property type="component" value="Unassembled WGS sequence"/>
</dbReference>
<sequence>MRRRGGKHTAEATYRGGILDGGEVAVYPTFEDIRTGKKMASAGWLRASQAEGRNNLPVVVARRASLLENTPQRAPGMSRPAHSSFWTDAFAAIYWTNRKEFRTNGIETVPALSRPIASRIERVRPVHGPEILDGEGYSILCGLRYWRTTLRRKHSVQLQALVMHADSA</sequence>
<organism evidence="1 2">
    <name type="scientific">Amycolatopsis dendrobii</name>
    <dbReference type="NCBI Taxonomy" id="2760662"/>
    <lineage>
        <taxon>Bacteria</taxon>
        <taxon>Bacillati</taxon>
        <taxon>Actinomycetota</taxon>
        <taxon>Actinomycetes</taxon>
        <taxon>Pseudonocardiales</taxon>
        <taxon>Pseudonocardiaceae</taxon>
        <taxon>Amycolatopsis</taxon>
    </lineage>
</organism>
<comment type="caution">
    <text evidence="1">The sequence shown here is derived from an EMBL/GenBank/DDBJ whole genome shotgun (WGS) entry which is preliminary data.</text>
</comment>
<dbReference type="AlphaFoldDB" id="A0A7W3ZFU4"/>
<dbReference type="EMBL" id="JACGZW010000023">
    <property type="protein sequence ID" value="MBB1159840.1"/>
    <property type="molecule type" value="Genomic_DNA"/>
</dbReference>